<sequence length="82" mass="8664">MSSSFSPCVSTMTAMSRNTWWSSRRLRSTSHAASRRSWISCTAASTAPLPCSATAAPMSSSPRPSEMMRSITSSSGTSPVSV</sequence>
<dbReference type="AlphaFoldDB" id="A0A0A9EJ33"/>
<accession>A0A0A9EJ33</accession>
<protein>
    <submittedName>
        <fullName evidence="2">Syntaxin-related protein KNOLLE</fullName>
    </submittedName>
</protein>
<reference evidence="2" key="1">
    <citation type="submission" date="2014-09" db="EMBL/GenBank/DDBJ databases">
        <authorList>
            <person name="Magalhaes I.L.F."/>
            <person name="Oliveira U."/>
            <person name="Santos F.R."/>
            <person name="Vidigal T.H.D.A."/>
            <person name="Brescovit A.D."/>
            <person name="Santos A.J."/>
        </authorList>
    </citation>
    <scope>NUCLEOTIDE SEQUENCE</scope>
    <source>
        <tissue evidence="2">Shoot tissue taken approximately 20 cm above the soil surface</tissue>
    </source>
</reference>
<evidence type="ECO:0000256" key="1">
    <source>
        <dbReference type="SAM" id="MobiDB-lite"/>
    </source>
</evidence>
<feature type="region of interest" description="Disordered" evidence="1">
    <location>
        <begin position="50"/>
        <end position="82"/>
    </location>
</feature>
<reference evidence="2" key="2">
    <citation type="journal article" date="2015" name="Data Brief">
        <title>Shoot transcriptome of the giant reed, Arundo donax.</title>
        <authorList>
            <person name="Barrero R.A."/>
            <person name="Guerrero F.D."/>
            <person name="Moolhuijzen P."/>
            <person name="Goolsby J.A."/>
            <person name="Tidwell J."/>
            <person name="Bellgard S.E."/>
            <person name="Bellgard M.I."/>
        </authorList>
    </citation>
    <scope>NUCLEOTIDE SEQUENCE</scope>
    <source>
        <tissue evidence="2">Shoot tissue taken approximately 20 cm above the soil surface</tissue>
    </source>
</reference>
<evidence type="ECO:0000313" key="2">
    <source>
        <dbReference type="EMBL" id="JAD99018.1"/>
    </source>
</evidence>
<dbReference type="EMBL" id="GBRH01198877">
    <property type="protein sequence ID" value="JAD99018.1"/>
    <property type="molecule type" value="Transcribed_RNA"/>
</dbReference>
<name>A0A0A9EJ33_ARUDO</name>
<proteinExistence type="predicted"/>
<feature type="compositionally biased region" description="Low complexity" evidence="1">
    <location>
        <begin position="52"/>
        <end position="82"/>
    </location>
</feature>
<organism evidence="2">
    <name type="scientific">Arundo donax</name>
    <name type="common">Giant reed</name>
    <name type="synonym">Donax arundinaceus</name>
    <dbReference type="NCBI Taxonomy" id="35708"/>
    <lineage>
        <taxon>Eukaryota</taxon>
        <taxon>Viridiplantae</taxon>
        <taxon>Streptophyta</taxon>
        <taxon>Embryophyta</taxon>
        <taxon>Tracheophyta</taxon>
        <taxon>Spermatophyta</taxon>
        <taxon>Magnoliopsida</taxon>
        <taxon>Liliopsida</taxon>
        <taxon>Poales</taxon>
        <taxon>Poaceae</taxon>
        <taxon>PACMAD clade</taxon>
        <taxon>Arundinoideae</taxon>
        <taxon>Arundineae</taxon>
        <taxon>Arundo</taxon>
    </lineage>
</organism>